<dbReference type="PANTHER" id="PTHR46796:SF2">
    <property type="entry name" value="TRANSCRIPTIONAL REGULATORY PROTEIN"/>
    <property type="match status" value="1"/>
</dbReference>
<dbReference type="InterPro" id="IPR003313">
    <property type="entry name" value="AraC-bd"/>
</dbReference>
<accession>A0A7S7NS67</accession>
<dbReference type="SUPFAM" id="SSF51215">
    <property type="entry name" value="Regulatory protein AraC"/>
    <property type="match status" value="1"/>
</dbReference>
<evidence type="ECO:0000256" key="1">
    <source>
        <dbReference type="ARBA" id="ARBA00023015"/>
    </source>
</evidence>
<dbReference type="Pfam" id="PF02311">
    <property type="entry name" value="AraC_binding"/>
    <property type="match status" value="1"/>
</dbReference>
<keyword evidence="6" id="KW-1185">Reference proteome</keyword>
<dbReference type="KEGG" id="pfer:IRI77_01685"/>
<keyword evidence="2" id="KW-0238">DNA-binding</keyword>
<proteinExistence type="predicted"/>
<gene>
    <name evidence="5" type="ORF">IRI77_01685</name>
</gene>
<name>A0A7S7NS67_PALFE</name>
<dbReference type="AlphaFoldDB" id="A0A7S7NS67"/>
<dbReference type="Gene3D" id="1.10.10.60">
    <property type="entry name" value="Homeodomain-like"/>
    <property type="match status" value="2"/>
</dbReference>
<dbReference type="EMBL" id="CP063849">
    <property type="protein sequence ID" value="QOY88699.1"/>
    <property type="molecule type" value="Genomic_DNA"/>
</dbReference>
<keyword evidence="1" id="KW-0805">Transcription regulation</keyword>
<reference evidence="5 6" key="1">
    <citation type="submission" date="2020-10" db="EMBL/GenBank/DDBJ databases">
        <title>Complete genome sequence of Paludibaculum fermentans P105T, a facultatively anaerobic acidobacterium capable of dissimilatory Fe(III) reduction.</title>
        <authorList>
            <person name="Dedysh S.N."/>
            <person name="Beletsky A.V."/>
            <person name="Kulichevskaya I.S."/>
            <person name="Mardanov A.V."/>
            <person name="Ravin N.V."/>
        </authorList>
    </citation>
    <scope>NUCLEOTIDE SEQUENCE [LARGE SCALE GENOMIC DNA]</scope>
    <source>
        <strain evidence="5 6">P105</strain>
    </source>
</reference>
<dbReference type="PROSITE" id="PS01124">
    <property type="entry name" value="HTH_ARAC_FAMILY_2"/>
    <property type="match status" value="1"/>
</dbReference>
<dbReference type="PANTHER" id="PTHR46796">
    <property type="entry name" value="HTH-TYPE TRANSCRIPTIONAL ACTIVATOR RHAS-RELATED"/>
    <property type="match status" value="1"/>
</dbReference>
<evidence type="ECO:0000313" key="6">
    <source>
        <dbReference type="Proteomes" id="UP000593892"/>
    </source>
</evidence>
<sequence length="266" mass="28762">MTARVHLVDQHRSVLPGVEARTLVTNAQFPRHFHDQLGFGVMTFGGHRSWSGIGAVEAAAGDVIMVNAGECHDGAPLGGATRGWRMVYLEPLQVSSQLGEELRGFPEVLRPVVRDPLLAGRFAELFATLTDDDPLAAEERLVLVLICLLQRHGVSKPGTAGPPPYVQKAIDRIRFDPGRAASLAELASLCGVSRFQLLRGFARATGITPHAYAVQQRLLTVRRLLAVGVAPSEAALEAGFADQSHMTRAFGRQFGVTPSRYRAAVR</sequence>
<dbReference type="InterPro" id="IPR009057">
    <property type="entry name" value="Homeodomain-like_sf"/>
</dbReference>
<feature type="domain" description="HTH araC/xylS-type" evidence="4">
    <location>
        <begin position="167"/>
        <end position="264"/>
    </location>
</feature>
<protein>
    <submittedName>
        <fullName evidence="5">AraC family transcriptional regulator</fullName>
    </submittedName>
</protein>
<evidence type="ECO:0000259" key="4">
    <source>
        <dbReference type="PROSITE" id="PS01124"/>
    </source>
</evidence>
<dbReference type="RefSeq" id="WP_194450361.1">
    <property type="nucleotide sequence ID" value="NZ_CP063849.1"/>
</dbReference>
<organism evidence="5 6">
    <name type="scientific">Paludibaculum fermentans</name>
    <dbReference type="NCBI Taxonomy" id="1473598"/>
    <lineage>
        <taxon>Bacteria</taxon>
        <taxon>Pseudomonadati</taxon>
        <taxon>Acidobacteriota</taxon>
        <taxon>Terriglobia</taxon>
        <taxon>Bryobacterales</taxon>
        <taxon>Bryobacteraceae</taxon>
        <taxon>Paludibaculum</taxon>
    </lineage>
</organism>
<dbReference type="Proteomes" id="UP000593892">
    <property type="component" value="Chromosome"/>
</dbReference>
<dbReference type="Pfam" id="PF12833">
    <property type="entry name" value="HTH_18"/>
    <property type="match status" value="1"/>
</dbReference>
<dbReference type="InterPro" id="IPR050204">
    <property type="entry name" value="AraC_XylS_family_regulators"/>
</dbReference>
<dbReference type="InterPro" id="IPR037923">
    <property type="entry name" value="HTH-like"/>
</dbReference>
<evidence type="ECO:0000313" key="5">
    <source>
        <dbReference type="EMBL" id="QOY88699.1"/>
    </source>
</evidence>
<evidence type="ECO:0000256" key="2">
    <source>
        <dbReference type="ARBA" id="ARBA00023125"/>
    </source>
</evidence>
<dbReference type="InterPro" id="IPR018060">
    <property type="entry name" value="HTH_AraC"/>
</dbReference>
<dbReference type="SUPFAM" id="SSF46689">
    <property type="entry name" value="Homeodomain-like"/>
    <property type="match status" value="2"/>
</dbReference>
<dbReference type="GO" id="GO:0003700">
    <property type="term" value="F:DNA-binding transcription factor activity"/>
    <property type="evidence" value="ECO:0007669"/>
    <property type="project" value="InterPro"/>
</dbReference>
<keyword evidence="3" id="KW-0804">Transcription</keyword>
<dbReference type="GO" id="GO:0043565">
    <property type="term" value="F:sequence-specific DNA binding"/>
    <property type="evidence" value="ECO:0007669"/>
    <property type="project" value="InterPro"/>
</dbReference>
<dbReference type="SMART" id="SM00342">
    <property type="entry name" value="HTH_ARAC"/>
    <property type="match status" value="1"/>
</dbReference>
<evidence type="ECO:0000256" key="3">
    <source>
        <dbReference type="ARBA" id="ARBA00023163"/>
    </source>
</evidence>